<proteinExistence type="predicted"/>
<evidence type="ECO:0000313" key="3">
    <source>
        <dbReference type="Proteomes" id="UP001430953"/>
    </source>
</evidence>
<feature type="region of interest" description="Disordered" evidence="1">
    <location>
        <begin position="1"/>
        <end position="29"/>
    </location>
</feature>
<protein>
    <submittedName>
        <fullName evidence="2">Uncharacterized protein</fullName>
    </submittedName>
</protein>
<organism evidence="2 3">
    <name type="scientific">Cardiocondyla obscurior</name>
    <dbReference type="NCBI Taxonomy" id="286306"/>
    <lineage>
        <taxon>Eukaryota</taxon>
        <taxon>Metazoa</taxon>
        <taxon>Ecdysozoa</taxon>
        <taxon>Arthropoda</taxon>
        <taxon>Hexapoda</taxon>
        <taxon>Insecta</taxon>
        <taxon>Pterygota</taxon>
        <taxon>Neoptera</taxon>
        <taxon>Endopterygota</taxon>
        <taxon>Hymenoptera</taxon>
        <taxon>Apocrita</taxon>
        <taxon>Aculeata</taxon>
        <taxon>Formicoidea</taxon>
        <taxon>Formicidae</taxon>
        <taxon>Myrmicinae</taxon>
        <taxon>Cardiocondyla</taxon>
    </lineage>
</organism>
<name>A0AAW2GSV3_9HYME</name>
<gene>
    <name evidence="2" type="ORF">PUN28_002193</name>
</gene>
<comment type="caution">
    <text evidence="2">The sequence shown here is derived from an EMBL/GenBank/DDBJ whole genome shotgun (WGS) entry which is preliminary data.</text>
</comment>
<reference evidence="2 3" key="1">
    <citation type="submission" date="2023-03" db="EMBL/GenBank/DDBJ databases">
        <title>High recombination rates correlate with genetic variation in Cardiocondyla obscurior ants.</title>
        <authorList>
            <person name="Errbii M."/>
        </authorList>
    </citation>
    <scope>NUCLEOTIDE SEQUENCE [LARGE SCALE GENOMIC DNA]</scope>
    <source>
        <strain evidence="2">Alpha-2009</strain>
        <tissue evidence="2">Whole body</tissue>
    </source>
</reference>
<evidence type="ECO:0000313" key="2">
    <source>
        <dbReference type="EMBL" id="KAL0130369.1"/>
    </source>
</evidence>
<dbReference type="AlphaFoldDB" id="A0AAW2GSV3"/>
<dbReference type="EMBL" id="JADYXP020000002">
    <property type="protein sequence ID" value="KAL0130369.1"/>
    <property type="molecule type" value="Genomic_DNA"/>
</dbReference>
<accession>A0AAW2GSV3</accession>
<dbReference type="Proteomes" id="UP001430953">
    <property type="component" value="Unassembled WGS sequence"/>
</dbReference>
<keyword evidence="3" id="KW-1185">Reference proteome</keyword>
<sequence length="140" mass="16221">MACVLNNPPADFNKNTGRTQPPQVSAQETTERLSLKAEFEQSLDIPFHPAINLLPFSQNKRIFFTKITGFICIHLVYEEDKKNKKKHKAEELKILEEIMRKFSRKETLITEASKLNPEILAYISTAANNRDKHFFLRKTS</sequence>
<evidence type="ECO:0000256" key="1">
    <source>
        <dbReference type="SAM" id="MobiDB-lite"/>
    </source>
</evidence>
<feature type="compositionally biased region" description="Polar residues" evidence="1">
    <location>
        <begin position="13"/>
        <end position="28"/>
    </location>
</feature>